<evidence type="ECO:0000313" key="5">
    <source>
        <dbReference type="EMBL" id="MEJ1156570.1"/>
    </source>
</evidence>
<dbReference type="SUPFAM" id="SSF53300">
    <property type="entry name" value="vWA-like"/>
    <property type="match status" value="1"/>
</dbReference>
<dbReference type="RefSeq" id="WP_337339005.1">
    <property type="nucleotide sequence ID" value="NZ_JBBDGL010000005.1"/>
</dbReference>
<accession>A0ABU8LWE5</accession>
<dbReference type="EMBL" id="JBBDGL010000005">
    <property type="protein sequence ID" value="MEJ1156570.1"/>
    <property type="molecule type" value="Genomic_DNA"/>
</dbReference>
<dbReference type="InterPro" id="IPR001434">
    <property type="entry name" value="OmcB-like_DUF11"/>
</dbReference>
<dbReference type="Pfam" id="PF00092">
    <property type="entry name" value="VWA"/>
    <property type="match status" value="1"/>
</dbReference>
<dbReference type="Pfam" id="PF01345">
    <property type="entry name" value="DUF11"/>
    <property type="match status" value="1"/>
</dbReference>
<name>A0ABU8LWE5_9MICO</name>
<dbReference type="NCBIfam" id="TIGR01451">
    <property type="entry name" value="B_ant_repeat"/>
    <property type="match status" value="1"/>
</dbReference>
<keyword evidence="2" id="KW-0472">Membrane</keyword>
<sequence>MTRHRWYAGGIATILSAALVFTGMTPALAEETPTPTPTITAPAENAVAEETPVAEETAAATTEATASPRPTTTVPVTEPRASDTGVLRVPDATGNNAVITVKVGSDRVGVTGVTELAGVTLHLNGGNNNGSNGNRPDGVSANGDGWAKCVSDADGDCSFVVPNTQNGGANRDDRYWVVQYSVPSSYYSNPDLRVGSAFGGGSSLAYEFRTGDELRAGQTYESTNSNDFMASSGSASDASGGIWQQSRSNPTLDPACGLDVALILDISGSVGDALPDLKTAANTFVDALAGTPSRMSLFSFSWQTPGAGASANYPDLVSVSTGAQATTFKNRYSSWTSGGGTNWDRGLGIAASSNTTDNHYDVAVVITDGNPTTYNQDPYQGSGSNNRFRETENGVFSANALKAAGTRVLAFGVGDGAVGATNALNLRAISGTTAFSGSNGSTADYYQTTNYETVGNALRALALGNCKGNLAVTKQIVPSTAAAGSIAGATPAGAGWTFGSTVSPSTVTTPEASRTTTADGTGTVTFPLTFPGGVNSAAVSATETQQTGFTLQQVNGKNAVCTNRSTGASVAVTNSGALGFTVNVPSTDLVSCTVYNRAPNPEADLTVTKKWVVNGTEYANGAQPAGLSAQLSLTGPDDASATTQGWGVARSGYTQGDEATLSESVTLIDNALCTNTAEVTSVNGVATKTALGSGFEMELTKANNTATITNTVECRSTLTLAKEVQGGDADADLWTLNATGENGAIAFASGVSGVKHDVTPTARYQLFETGGDPRYTQTDNRTSLQSNPLSTGSATCIRVSGDGTPITGFSDGINGGVNVPLGYNVRCTLVNQTAELTLLKRVVNDNGGDAVPADWELTATPATLPGLTATSVDGSLDVVEASTFGVRPDHAYTLTESDVSGYDFQKLEQFVDGSWTDVVAVAAPGYPRKNDAGNWMVTVDALDDPIYRFVNDDIAPTLTLQKRVDNTNGGVATADQWTLVAAGGGETPIDGEGALIEPESDIAAISAEVEAGVVYTLSETDGPSGYTTDNNWACAPTRVMPMAQPDAMALTAVTNTVTLQPGDDITCQIVNVAEDADGTIVKELADGYPQQVGNTWVTRYDITVTNTSEFSTFTYELRDVLDFGVGIDIDDASVIESPDGVTLNSDWDGTADTVLVATAALPAATGTHDYTIEVVSSFTDPSATFISDETWMCIDAVNMERPDQGGFLNIAELYTPGGNEPDGEAWACGEPAFPMIEKTANATTQNADGSWNISYEITIANESEATDIAAALTDQWPTLPGGWTLSDGVWTVAPIDGAPITNSDSSADPIWEGTLGKGASYSYTVSGIITPSLSADEIGSCSDEGGLLNQATVVSGQITLSDSACVTVELPELEVEKSDGTVAQLADGTWQIDYEITVTNGTNLASTYTLTDLPDLGTGFTWEEAASSWRDPADVDTEVSAPAANTAIEANGEDTYVYRVIASFDTETADPELACDESNGGAFFNTASIAFPGGTDADSGCAEPASPEVQKTALATSQTDDGRWILTYEVTVMNASDTQLAYSATDTIAQLPMGVDGADWSATGPEITGGTAADAGVVNDAWNGDSNTELATGLITAGASHTYTVTSEVDVAVSASRDELACGESPDSATGVWNATTVTNGVGDDEADACISIETPTVSVEKSVTSTIQNEDGTWTVSYDVAVTNDSSTLIALYDLSDQLRFGGGITLLDDPAASWTGPSGTSGTFMGVNAVLATGSVLNGGATETYTVTATAEISTDAWMSENSQLTCEEQGSLTAGGFLNAATVFAGGTSSTADDCSTPDLPTIVKAPLGATQVEGNPDQWVVSYMITVTPSSYDTYYSLADDPDFAAGITIVDASGTAVRTDTDPVGAPIAIAPGDTFPSEPVEILAADAPHTWTVSFTAAIANEFDENLAECTQEPGSGFYNTAELLQGGQVIDESATCIPVADRVYPTVTKTVSGLAQDATTGKWEITYDLVVELAPEGEMNPDGLSASYDLVDTLDFGGDIVIESASWALGGGSATDFDSGSWSAQLAEGKAIGPGATHTYTVSAVADVTVEAIEAGTTVCYPDSDDPAGGFLNIAVLTSGGAEPVMVDACAEPVFPEIYKIGSTSTQNENGSWNISYDVTVSYPQTDADPLPSPVGFTLTDEPVLPAGVTLADGASWTAAATDGGPLDNATWNGEGTWTLVEAGELIVDGDQFPSYTYEVSAVVDVVTSGEQVLETCGDVYEHGIVIWNDATVTSGAYEDTDDGCTVVHVDDVGIVKTSELPEGETSVAPGDVFDYVLTVTNYGTRTAYGLQVTDDDLNDRLEIVGLDVEGAGWSPSPGYEGNVVDLTLDALGVGESATITLTVEFLPYEVASPLPYVIHGEATPTVPTPLESLDNTACVQLTGQVEDEQFNGPDNNESNNCDDENIPTRDVVASVYTSCLNDAALLGWTVSKSELLVSEPIDFVWMPTNGDVTPETSPSQVAMTQPGGTATWSDEIPWPGAEFNPAGISIDYPGWRAIERSDLAGDGQYYLPGTTTIMTPEEQAQNVFNGLILDPSELDFAWRGLTTGTFSVNPEVTFTTEYPTATPECAVARHTEVEVDKTASVDKSEPGESFTYDIAVANVSTDSAAEGVVVTDSIPADLKITDVSWPGEDDDTTFPYWETCEVSGADSAGYGGSLECVLTGPLQPLGSDNGGPTTAPTITLTALVNASSTASVITNVAVVDYYTFGDPEDSGRDSDDAIVLLSALPVTGGGPLAAIVMLGLLAVFGGGVTVLVIRRRRNAKLLL</sequence>
<keyword evidence="6" id="KW-1185">Reference proteome</keyword>
<evidence type="ECO:0000256" key="1">
    <source>
        <dbReference type="SAM" id="MobiDB-lite"/>
    </source>
</evidence>
<feature type="region of interest" description="Disordered" evidence="1">
    <location>
        <begin position="52"/>
        <end position="79"/>
    </location>
</feature>
<evidence type="ECO:0000256" key="3">
    <source>
        <dbReference type="SAM" id="SignalP"/>
    </source>
</evidence>
<dbReference type="CDD" id="cd00198">
    <property type="entry name" value="vWFA"/>
    <property type="match status" value="1"/>
</dbReference>
<evidence type="ECO:0000256" key="2">
    <source>
        <dbReference type="SAM" id="Phobius"/>
    </source>
</evidence>
<dbReference type="Proteomes" id="UP001368654">
    <property type="component" value="Unassembled WGS sequence"/>
</dbReference>
<organism evidence="5 6">
    <name type="scientific">Microbacterium marmarense</name>
    <dbReference type="NCBI Taxonomy" id="3122051"/>
    <lineage>
        <taxon>Bacteria</taxon>
        <taxon>Bacillati</taxon>
        <taxon>Actinomycetota</taxon>
        <taxon>Actinomycetes</taxon>
        <taxon>Micrococcales</taxon>
        <taxon>Microbacteriaceae</taxon>
        <taxon>Microbacterium</taxon>
    </lineage>
</organism>
<dbReference type="InterPro" id="IPR036465">
    <property type="entry name" value="vWFA_dom_sf"/>
</dbReference>
<comment type="caution">
    <text evidence="5">The sequence shown here is derived from an EMBL/GenBank/DDBJ whole genome shotgun (WGS) entry which is preliminary data.</text>
</comment>
<reference evidence="5 6" key="1">
    <citation type="submission" date="2024-02" db="EMBL/GenBank/DDBJ databases">
        <authorList>
            <person name="Saticioglu I.B."/>
        </authorList>
    </citation>
    <scope>NUCLEOTIDE SEQUENCE [LARGE SCALE GENOMIC DNA]</scope>
    <source>
        <strain evidence="5 6">Mu-86</strain>
    </source>
</reference>
<feature type="compositionally biased region" description="Polar residues" evidence="1">
    <location>
        <begin position="775"/>
        <end position="789"/>
    </location>
</feature>
<keyword evidence="2" id="KW-0812">Transmembrane</keyword>
<dbReference type="InterPro" id="IPR002035">
    <property type="entry name" value="VWF_A"/>
</dbReference>
<proteinExistence type="predicted"/>
<feature type="transmembrane region" description="Helical" evidence="2">
    <location>
        <begin position="2744"/>
        <end position="2765"/>
    </location>
</feature>
<gene>
    <name evidence="5" type="ORF">WDU96_13250</name>
</gene>
<feature type="signal peptide" evidence="3">
    <location>
        <begin position="1"/>
        <end position="29"/>
    </location>
</feature>
<dbReference type="SMART" id="SM00327">
    <property type="entry name" value="VWA"/>
    <property type="match status" value="1"/>
</dbReference>
<dbReference type="InterPro" id="IPR047589">
    <property type="entry name" value="DUF11_rpt"/>
</dbReference>
<keyword evidence="3" id="KW-0732">Signal</keyword>
<dbReference type="Gene3D" id="3.40.50.410">
    <property type="entry name" value="von Willebrand factor, type A domain"/>
    <property type="match status" value="1"/>
</dbReference>
<feature type="region of interest" description="Disordered" evidence="1">
    <location>
        <begin position="770"/>
        <end position="789"/>
    </location>
</feature>
<feature type="chain" id="PRO_5045845296" evidence="3">
    <location>
        <begin position="30"/>
        <end position="2775"/>
    </location>
</feature>
<dbReference type="PROSITE" id="PS50234">
    <property type="entry name" value="VWFA"/>
    <property type="match status" value="1"/>
</dbReference>
<keyword evidence="2" id="KW-1133">Transmembrane helix</keyword>
<evidence type="ECO:0000259" key="4">
    <source>
        <dbReference type="PROSITE" id="PS50234"/>
    </source>
</evidence>
<evidence type="ECO:0000313" key="6">
    <source>
        <dbReference type="Proteomes" id="UP001368654"/>
    </source>
</evidence>
<protein>
    <submittedName>
        <fullName evidence="5">VWA domain-containing protein</fullName>
    </submittedName>
</protein>
<feature type="domain" description="VWFA" evidence="4">
    <location>
        <begin position="259"/>
        <end position="461"/>
    </location>
</feature>